<protein>
    <recommendedName>
        <fullName evidence="1">glutamate--cysteine ligase</fullName>
        <ecNumber evidence="1">6.3.2.2</ecNumber>
    </recommendedName>
</protein>
<dbReference type="GO" id="GO:0004357">
    <property type="term" value="F:glutamate-cysteine ligase activity"/>
    <property type="evidence" value="ECO:0007669"/>
    <property type="project" value="InterPro"/>
</dbReference>
<dbReference type="Pfam" id="PF04107">
    <property type="entry name" value="GCS2"/>
    <property type="match status" value="1"/>
</dbReference>
<dbReference type="PANTHER" id="PTHR34378">
    <property type="entry name" value="GLUTAMATE--CYSTEINE LIGASE, CHLOROPLASTIC"/>
    <property type="match status" value="1"/>
</dbReference>
<dbReference type="Proteomes" id="UP000732619">
    <property type="component" value="Unassembled WGS sequence"/>
</dbReference>
<sequence>MQKSTGTIISEDVVKKELYDRFIEPTTHGYKDFVGIEVEIPILNLDKKAVNFMLVHEVTEQFLTKFKHFKRNVLDNQGHACSLIDETTGDIVSYDCSYNNLEFSLGKERNLFNVYDRFVEYYKFFKDSFEKHNHTLTGLGINPYRIYNNHVPIPNERYQMLYRHLCSYSRYSKLPMYFHDHPEYGMFSSASQVQLDVTEDELIKTINVFSKLEPLKAVLFSNSVLLGENEELLCIRDIFWQDSTHGINPHNIGMYDTELHNTDDLLNYLASLNIYCTMRENYYINFPTINVLDYFSKESVMGEYLDKGQIKEIEFTPKLEDIEYLRSFKFLDLTYRGTIEYRSSCTQPIKDVMSVGAFQLGLKHNLDKLEKLLNEDDVIYHQGYTATELRKLLIKREIPSFIDEDKLYELLYEVLEISKEGLITRDYGEEKFLESLYQRVEQRSNPARKMLTLLEEGYDIEEIIKDYGEL</sequence>
<evidence type="ECO:0000313" key="6">
    <source>
        <dbReference type="Proteomes" id="UP000732619"/>
    </source>
</evidence>
<dbReference type="Gene3D" id="3.30.590.20">
    <property type="match status" value="1"/>
</dbReference>
<dbReference type="PANTHER" id="PTHR34378:SF1">
    <property type="entry name" value="GLUTAMATE--CYSTEINE LIGASE, CHLOROPLASTIC"/>
    <property type="match status" value="1"/>
</dbReference>
<keyword evidence="3" id="KW-0547">Nucleotide-binding</keyword>
<dbReference type="EMBL" id="SUTG01000093">
    <property type="protein sequence ID" value="MBE6513443.1"/>
    <property type="molecule type" value="Genomic_DNA"/>
</dbReference>
<comment type="caution">
    <text evidence="5">The sequence shown here is derived from an EMBL/GenBank/DDBJ whole genome shotgun (WGS) entry which is preliminary data.</text>
</comment>
<organism evidence="5 6">
    <name type="scientific">Methanobrevibacter olleyae</name>
    <dbReference type="NCBI Taxonomy" id="294671"/>
    <lineage>
        <taxon>Archaea</taxon>
        <taxon>Methanobacteriati</taxon>
        <taxon>Methanobacteriota</taxon>
        <taxon>Methanomada group</taxon>
        <taxon>Methanobacteria</taxon>
        <taxon>Methanobacteriales</taxon>
        <taxon>Methanobacteriaceae</taxon>
        <taxon>Methanobrevibacter</taxon>
    </lineage>
</organism>
<keyword evidence="4" id="KW-0067">ATP-binding</keyword>
<dbReference type="GO" id="GO:0006750">
    <property type="term" value="P:glutathione biosynthetic process"/>
    <property type="evidence" value="ECO:0007669"/>
    <property type="project" value="InterPro"/>
</dbReference>
<dbReference type="InterPro" id="IPR014746">
    <property type="entry name" value="Gln_synth/guanido_kin_cat_dom"/>
</dbReference>
<dbReference type="InterPro" id="IPR035434">
    <property type="entry name" value="GCL_bact_plant"/>
</dbReference>
<dbReference type="GO" id="GO:0005524">
    <property type="term" value="F:ATP binding"/>
    <property type="evidence" value="ECO:0007669"/>
    <property type="project" value="UniProtKB-KW"/>
</dbReference>
<keyword evidence="2" id="KW-0436">Ligase</keyword>
<name>A0A8T3VQJ5_METOL</name>
<accession>A0A8T3VQJ5</accession>
<evidence type="ECO:0000256" key="2">
    <source>
        <dbReference type="ARBA" id="ARBA00022598"/>
    </source>
</evidence>
<evidence type="ECO:0000256" key="3">
    <source>
        <dbReference type="ARBA" id="ARBA00022741"/>
    </source>
</evidence>
<gene>
    <name evidence="5" type="ORF">E7Z75_09955</name>
</gene>
<evidence type="ECO:0000313" key="5">
    <source>
        <dbReference type="EMBL" id="MBE6513443.1"/>
    </source>
</evidence>
<dbReference type="SUPFAM" id="SSF55931">
    <property type="entry name" value="Glutamine synthetase/guanido kinase"/>
    <property type="match status" value="1"/>
</dbReference>
<proteinExistence type="predicted"/>
<dbReference type="InterPro" id="IPR006336">
    <property type="entry name" value="GCS2"/>
</dbReference>
<evidence type="ECO:0000256" key="1">
    <source>
        <dbReference type="ARBA" id="ARBA00012220"/>
    </source>
</evidence>
<evidence type="ECO:0000256" key="4">
    <source>
        <dbReference type="ARBA" id="ARBA00022840"/>
    </source>
</evidence>
<dbReference type="EC" id="6.3.2.2" evidence="1"/>
<reference evidence="5" key="1">
    <citation type="submission" date="2019-04" db="EMBL/GenBank/DDBJ databases">
        <title>Evolution of Biomass-Degrading Anaerobic Consortia Revealed by Metagenomics.</title>
        <authorList>
            <person name="Peng X."/>
        </authorList>
    </citation>
    <scope>NUCLEOTIDE SEQUENCE</scope>
    <source>
        <strain evidence="5">SIG14</strain>
    </source>
</reference>
<dbReference type="AlphaFoldDB" id="A0A8T3VQJ5"/>